<keyword evidence="4 6" id="KW-1133">Transmembrane helix</keyword>
<feature type="transmembrane region" description="Helical" evidence="6">
    <location>
        <begin position="331"/>
        <end position="352"/>
    </location>
</feature>
<evidence type="ECO:0000313" key="9">
    <source>
        <dbReference type="Proteomes" id="UP000234342"/>
    </source>
</evidence>
<evidence type="ECO:0000256" key="2">
    <source>
        <dbReference type="ARBA" id="ARBA00022475"/>
    </source>
</evidence>
<evidence type="ECO:0000256" key="5">
    <source>
        <dbReference type="ARBA" id="ARBA00023136"/>
    </source>
</evidence>
<evidence type="ECO:0000256" key="6">
    <source>
        <dbReference type="SAM" id="Phobius"/>
    </source>
</evidence>
<feature type="transmembrane region" description="Helical" evidence="6">
    <location>
        <begin position="541"/>
        <end position="563"/>
    </location>
</feature>
<accession>A0A2H1KGL4</accession>
<dbReference type="InterPro" id="IPR008457">
    <property type="entry name" value="Cu-R_CopD_dom"/>
</dbReference>
<feature type="transmembrane region" description="Helical" evidence="6">
    <location>
        <begin position="627"/>
        <end position="647"/>
    </location>
</feature>
<name>A0A2H1KGL4_9MICO</name>
<feature type="domain" description="Copper resistance protein D" evidence="7">
    <location>
        <begin position="255"/>
        <end position="352"/>
    </location>
</feature>
<dbReference type="PANTHER" id="PTHR34820">
    <property type="entry name" value="INNER MEMBRANE PROTEIN YEBZ"/>
    <property type="match status" value="1"/>
</dbReference>
<feature type="transmembrane region" description="Helical" evidence="6">
    <location>
        <begin position="153"/>
        <end position="175"/>
    </location>
</feature>
<dbReference type="GO" id="GO:0006825">
    <property type="term" value="P:copper ion transport"/>
    <property type="evidence" value="ECO:0007669"/>
    <property type="project" value="InterPro"/>
</dbReference>
<feature type="transmembrane region" description="Helical" evidence="6">
    <location>
        <begin position="575"/>
        <end position="595"/>
    </location>
</feature>
<comment type="subcellular location">
    <subcellularLocation>
        <location evidence="1">Cell membrane</location>
        <topology evidence="1">Multi-pass membrane protein</topology>
    </subcellularLocation>
</comment>
<dbReference type="InterPro" id="IPR019108">
    <property type="entry name" value="Caa3_assmbl_CtaG-rel"/>
</dbReference>
<feature type="transmembrane region" description="Helical" evidence="6">
    <location>
        <begin position="187"/>
        <end position="210"/>
    </location>
</feature>
<dbReference type="EMBL" id="FXZE01000018">
    <property type="protein sequence ID" value="SMX98955.1"/>
    <property type="molecule type" value="Genomic_DNA"/>
</dbReference>
<keyword evidence="3 6" id="KW-0812">Transmembrane</keyword>
<reference evidence="9" key="1">
    <citation type="submission" date="2017-03" db="EMBL/GenBank/DDBJ databases">
        <authorList>
            <person name="Monnet C."/>
        </authorList>
    </citation>
    <scope>NUCLEOTIDE SEQUENCE [LARGE SCALE GENOMIC DNA]</scope>
    <source>
        <strain evidence="9">P10</strain>
    </source>
</reference>
<dbReference type="PANTHER" id="PTHR34820:SF4">
    <property type="entry name" value="INNER MEMBRANE PROTEIN YEBZ"/>
    <property type="match status" value="1"/>
</dbReference>
<keyword evidence="9" id="KW-1185">Reference proteome</keyword>
<dbReference type="InterPro" id="IPR032694">
    <property type="entry name" value="CopC/D"/>
</dbReference>
<feature type="transmembrane region" description="Helical" evidence="6">
    <location>
        <begin position="262"/>
        <end position="280"/>
    </location>
</feature>
<evidence type="ECO:0000256" key="1">
    <source>
        <dbReference type="ARBA" id="ARBA00004651"/>
    </source>
</evidence>
<feature type="transmembrane region" description="Helical" evidence="6">
    <location>
        <begin position="222"/>
        <end position="242"/>
    </location>
</feature>
<dbReference type="RefSeq" id="WP_101644349.1">
    <property type="nucleotide sequence ID" value="NZ_FXZE01000018.1"/>
</dbReference>
<feature type="transmembrane region" description="Helical" evidence="6">
    <location>
        <begin position="123"/>
        <end position="147"/>
    </location>
</feature>
<evidence type="ECO:0000256" key="4">
    <source>
        <dbReference type="ARBA" id="ARBA00022989"/>
    </source>
</evidence>
<protein>
    <submittedName>
        <fullName evidence="8">Putative copper resistance protein D</fullName>
    </submittedName>
</protein>
<dbReference type="Pfam" id="PF09678">
    <property type="entry name" value="Caa3_CtaG"/>
    <property type="match status" value="1"/>
</dbReference>
<dbReference type="Proteomes" id="UP000234342">
    <property type="component" value="Unassembled WGS sequence"/>
</dbReference>
<feature type="transmembrane region" description="Helical" evidence="6">
    <location>
        <begin position="427"/>
        <end position="448"/>
    </location>
</feature>
<evidence type="ECO:0000256" key="3">
    <source>
        <dbReference type="ARBA" id="ARBA00022692"/>
    </source>
</evidence>
<dbReference type="AlphaFoldDB" id="A0A2H1KGL4"/>
<dbReference type="GO" id="GO:0005886">
    <property type="term" value="C:plasma membrane"/>
    <property type="evidence" value="ECO:0007669"/>
    <property type="project" value="UniProtKB-SubCell"/>
</dbReference>
<organism evidence="8 9">
    <name type="scientific">Brevibacterium antiquum</name>
    <dbReference type="NCBI Taxonomy" id="234835"/>
    <lineage>
        <taxon>Bacteria</taxon>
        <taxon>Bacillati</taxon>
        <taxon>Actinomycetota</taxon>
        <taxon>Actinomycetes</taxon>
        <taxon>Micrococcales</taxon>
        <taxon>Brevibacteriaceae</taxon>
        <taxon>Brevibacterium</taxon>
    </lineage>
</organism>
<evidence type="ECO:0000313" key="8">
    <source>
        <dbReference type="EMBL" id="SMX98955.1"/>
    </source>
</evidence>
<dbReference type="Pfam" id="PF05425">
    <property type="entry name" value="CopD"/>
    <property type="match status" value="1"/>
</dbReference>
<feature type="transmembrane region" description="Helical" evidence="6">
    <location>
        <begin position="12"/>
        <end position="37"/>
    </location>
</feature>
<keyword evidence="2" id="KW-1003">Cell membrane</keyword>
<evidence type="ECO:0000259" key="7">
    <source>
        <dbReference type="Pfam" id="PF05425"/>
    </source>
</evidence>
<feature type="transmembrane region" description="Helical" evidence="6">
    <location>
        <begin position="509"/>
        <end position="529"/>
    </location>
</feature>
<sequence length="692" mass="75163">MSTQLFESVTRFASRAAVPLVVIVGAAVGVVAMLFTGAAEATLLNDPGPYVRFGLPAAKFVFNVSMALTLGALMFALLILPRTQGRGRNTKTHPQAAKSGTSDETPLNALWEKTLKIAEVSSVAWTISAVAVLVLTFADTVGAQAYLDFSNQLGVFLTQIAFGQLWTLIVVLIAVASTLCFGTRSYLGIAVAGVLGTGVMIPLALMGHSAEASGHTQAVNSIGLHLLGVTIWLGGLFVIALLGSDLARSDQLRTTIERYSSFALVAFTIVAYSGVVNALLRVHNLADLMTPYGQVIVAKTIATVLLGLVGFWHRQFVIRRLGAAASAAREFWRLIVVEFVIFGATMGLAVALSRSQPPVSQEPVGDPTPAEILTGEPLPPPPTFARYFTEWSLDPLWVVVAVGLSAAYIVGFINLRRRGDSWPIHRLVSWLVGMLFLVYVTSGGARVYGEIQFSGHMIQHMLLIMVVPLPMVLGAPITMLMRGTKARTDGSRGIREWVLWLVHTPYMRFFANPIFASVNFAGSLVIFYYSGVMKYALEWHLGHELMIIHFLGAGYLFAQALIGIDPGVERPAFPLRLLMLLITMAFHAFFGISIMSSEVLIEGDWFGNIGADWGYSAIEDQQLGGGIAWGIGEFPTLFIAIMVAFQWSKSSDREAKRVDRSEARTNDAELRAYNDMLANMAQRDANTGLRSR</sequence>
<feature type="transmembrane region" description="Helical" evidence="6">
    <location>
        <begin position="292"/>
        <end position="311"/>
    </location>
</feature>
<proteinExistence type="predicted"/>
<feature type="transmembrane region" description="Helical" evidence="6">
    <location>
        <begin position="460"/>
        <end position="481"/>
    </location>
</feature>
<keyword evidence="5 6" id="KW-0472">Membrane</keyword>
<gene>
    <name evidence="8" type="ORF">BANT10_03053</name>
</gene>
<feature type="transmembrane region" description="Helical" evidence="6">
    <location>
        <begin position="396"/>
        <end position="415"/>
    </location>
</feature>
<feature type="transmembrane region" description="Helical" evidence="6">
    <location>
        <begin position="57"/>
        <end position="80"/>
    </location>
</feature>